<name>A0ACC0N8A9_RHOML</name>
<protein>
    <submittedName>
        <fullName evidence="1">Uncharacterized protein</fullName>
    </submittedName>
</protein>
<gene>
    <name evidence="1" type="ORF">RHMOL_Rhmol07G0315100</name>
</gene>
<dbReference type="EMBL" id="CM046394">
    <property type="protein sequence ID" value="KAI8548972.1"/>
    <property type="molecule type" value="Genomic_DNA"/>
</dbReference>
<evidence type="ECO:0000313" key="2">
    <source>
        <dbReference type="Proteomes" id="UP001062846"/>
    </source>
</evidence>
<accession>A0ACC0N8A9</accession>
<keyword evidence="2" id="KW-1185">Reference proteome</keyword>
<evidence type="ECO:0000313" key="1">
    <source>
        <dbReference type="EMBL" id="KAI8548972.1"/>
    </source>
</evidence>
<proteinExistence type="predicted"/>
<comment type="caution">
    <text evidence="1">The sequence shown here is derived from an EMBL/GenBank/DDBJ whole genome shotgun (WGS) entry which is preliminary data.</text>
</comment>
<organism evidence="1 2">
    <name type="scientific">Rhododendron molle</name>
    <name type="common">Chinese azalea</name>
    <name type="synonym">Azalea mollis</name>
    <dbReference type="NCBI Taxonomy" id="49168"/>
    <lineage>
        <taxon>Eukaryota</taxon>
        <taxon>Viridiplantae</taxon>
        <taxon>Streptophyta</taxon>
        <taxon>Embryophyta</taxon>
        <taxon>Tracheophyta</taxon>
        <taxon>Spermatophyta</taxon>
        <taxon>Magnoliopsida</taxon>
        <taxon>eudicotyledons</taxon>
        <taxon>Gunneridae</taxon>
        <taxon>Pentapetalae</taxon>
        <taxon>asterids</taxon>
        <taxon>Ericales</taxon>
        <taxon>Ericaceae</taxon>
        <taxon>Ericoideae</taxon>
        <taxon>Rhodoreae</taxon>
        <taxon>Rhododendron</taxon>
    </lineage>
</organism>
<reference evidence="1" key="1">
    <citation type="submission" date="2022-02" db="EMBL/GenBank/DDBJ databases">
        <title>Plant Genome Project.</title>
        <authorList>
            <person name="Zhang R.-G."/>
        </authorList>
    </citation>
    <scope>NUCLEOTIDE SEQUENCE</scope>
    <source>
        <strain evidence="1">AT1</strain>
    </source>
</reference>
<sequence length="252" mass="27966">MDRYQRVEKPRAETPIDENEIRITSQGRMRSYITYAMTLLQEKGSTEIVFKAMGRAINKTVTIVELIKRRIVGLHQITSIASTDITDTWEPLEEGLLPLETTRHVSMITITLSKKELNTSSVGYQPPIPADQVKAFAEFDYEGGNVTLSSVPRYALILTQGMDIQLLSMMMEVGKGIVATPGEGVVEEVVTFVVVEEEGSMVLLLILNMMPEVTTKKLLFKAVVADAEGDIAEGVVVLDLMARFMQLLKALN</sequence>
<dbReference type="Proteomes" id="UP001062846">
    <property type="component" value="Chromosome 7"/>
</dbReference>